<sequence length="219" mass="23322">MGGQRCAGADRWRLVAPGGGGWFRLVLMRRRGNVVRFELAWFELVRFEATGGLPREGAGHRRTDAGAVPVTGVAWTCRPTMAAAGAGHSGTPVPVPGSGSVWAAACPAGEAGTVAGGHGHREHGRGRARPLRARLLRARSLERWWLPGSSLTGHPLFGRAGTAELEVAVAGFAADLPPALGPRWAWPTHRWRPGTARVCRACRRLSVARVWRARATEGG</sequence>
<evidence type="ECO:0000313" key="2">
    <source>
        <dbReference type="Proteomes" id="UP001165079"/>
    </source>
</evidence>
<dbReference type="Proteomes" id="UP001165079">
    <property type="component" value="Unassembled WGS sequence"/>
</dbReference>
<accession>A0A9W6SH99</accession>
<reference evidence="1" key="1">
    <citation type="submission" date="2023-03" db="EMBL/GenBank/DDBJ databases">
        <title>Actinorhabdospora filicis NBRC 111898.</title>
        <authorList>
            <person name="Ichikawa N."/>
            <person name="Sato H."/>
            <person name="Tonouchi N."/>
        </authorList>
    </citation>
    <scope>NUCLEOTIDE SEQUENCE</scope>
    <source>
        <strain evidence="1">NBRC 111898</strain>
    </source>
</reference>
<protein>
    <submittedName>
        <fullName evidence="1">Uncharacterized protein</fullName>
    </submittedName>
</protein>
<keyword evidence="2" id="KW-1185">Reference proteome</keyword>
<dbReference type="EMBL" id="BSTX01000001">
    <property type="protein sequence ID" value="GLZ75827.1"/>
    <property type="molecule type" value="Genomic_DNA"/>
</dbReference>
<evidence type="ECO:0000313" key="1">
    <source>
        <dbReference type="EMBL" id="GLZ75827.1"/>
    </source>
</evidence>
<organism evidence="1 2">
    <name type="scientific">Actinorhabdospora filicis</name>
    <dbReference type="NCBI Taxonomy" id="1785913"/>
    <lineage>
        <taxon>Bacteria</taxon>
        <taxon>Bacillati</taxon>
        <taxon>Actinomycetota</taxon>
        <taxon>Actinomycetes</taxon>
        <taxon>Micromonosporales</taxon>
        <taxon>Micromonosporaceae</taxon>
        <taxon>Actinorhabdospora</taxon>
    </lineage>
</organism>
<proteinExistence type="predicted"/>
<gene>
    <name evidence="1" type="ORF">Afil01_06340</name>
</gene>
<name>A0A9W6SH99_9ACTN</name>
<dbReference type="AlphaFoldDB" id="A0A9W6SH99"/>
<comment type="caution">
    <text evidence="1">The sequence shown here is derived from an EMBL/GenBank/DDBJ whole genome shotgun (WGS) entry which is preliminary data.</text>
</comment>